<reference evidence="1" key="1">
    <citation type="submission" date="2018-05" db="EMBL/GenBank/DDBJ databases">
        <authorList>
            <person name="Lanie J.A."/>
            <person name="Ng W.-L."/>
            <person name="Kazmierczak K.M."/>
            <person name="Andrzejewski T.M."/>
            <person name="Davidsen T.M."/>
            <person name="Wayne K.J."/>
            <person name="Tettelin H."/>
            <person name="Glass J.I."/>
            <person name="Rusch D."/>
            <person name="Podicherti R."/>
            <person name="Tsui H.-C.T."/>
            <person name="Winkler M.E."/>
        </authorList>
    </citation>
    <scope>NUCLEOTIDE SEQUENCE</scope>
</reference>
<protein>
    <submittedName>
        <fullName evidence="1">Uncharacterized protein</fullName>
    </submittedName>
</protein>
<feature type="non-terminal residue" evidence="1">
    <location>
        <position position="199"/>
    </location>
</feature>
<proteinExistence type="predicted"/>
<dbReference type="EMBL" id="UINC01078187">
    <property type="protein sequence ID" value="SVC19022.1"/>
    <property type="molecule type" value="Genomic_DNA"/>
</dbReference>
<dbReference type="Gene3D" id="3.40.50.12500">
    <property type="match status" value="1"/>
</dbReference>
<dbReference type="InterPro" id="IPR053714">
    <property type="entry name" value="Iso_Racemase_Enz_sf"/>
</dbReference>
<gene>
    <name evidence="1" type="ORF">METZ01_LOCUS271876</name>
</gene>
<name>A0A382K6I5_9ZZZZ</name>
<sequence>MTTTNSPSYIWGVIAPAQGDEAGGGSLQSEPLLPPEVVTLSNVLGIEDYTTQGVEDAMGRYSGCVQDLVSRGAQRVSLNGIPISVQLGRQRVLELIEDTEKTLGVPGDTAGEAVVAAMHHMGVKKIAVGSRWADQVNDALIKYLDHAGIEVLTVTSRGQWAQQAFSMSIEMGVKLSFELGREAMKHAPQADALFLPGGA</sequence>
<dbReference type="InterPro" id="IPR026286">
    <property type="entry name" value="MaiA/AMDase"/>
</dbReference>
<evidence type="ECO:0000313" key="1">
    <source>
        <dbReference type="EMBL" id="SVC19022.1"/>
    </source>
</evidence>
<dbReference type="AlphaFoldDB" id="A0A382K6I5"/>
<accession>A0A382K6I5</accession>
<dbReference type="Pfam" id="PF17645">
    <property type="entry name" value="Amdase"/>
    <property type="match status" value="1"/>
</dbReference>
<organism evidence="1">
    <name type="scientific">marine metagenome</name>
    <dbReference type="NCBI Taxonomy" id="408172"/>
    <lineage>
        <taxon>unclassified sequences</taxon>
        <taxon>metagenomes</taxon>
        <taxon>ecological metagenomes</taxon>
    </lineage>
</organism>